<dbReference type="RefSeq" id="WP_211976217.1">
    <property type="nucleotide sequence ID" value="NZ_CBFHAM010000010.1"/>
</dbReference>
<comment type="caution">
    <text evidence="2">The sequence shown here is derived from an EMBL/GenBank/DDBJ whole genome shotgun (WGS) entry which is preliminary data.</text>
</comment>
<keyword evidence="3" id="KW-1185">Reference proteome</keyword>
<dbReference type="InterPro" id="IPR029052">
    <property type="entry name" value="Metallo-depent_PP-like"/>
</dbReference>
<dbReference type="InterPro" id="IPR051918">
    <property type="entry name" value="STPP_CPPED1"/>
</dbReference>
<evidence type="ECO:0000313" key="3">
    <source>
        <dbReference type="Proteomes" id="UP000676386"/>
    </source>
</evidence>
<dbReference type="SUPFAM" id="SSF56300">
    <property type="entry name" value="Metallo-dependent phosphatases"/>
    <property type="match status" value="1"/>
</dbReference>
<dbReference type="Pfam" id="PF00149">
    <property type="entry name" value="Metallophos"/>
    <property type="match status" value="1"/>
</dbReference>
<organism evidence="2 3">
    <name type="scientific">Chitinophaga hostae</name>
    <dbReference type="NCBI Taxonomy" id="2831022"/>
    <lineage>
        <taxon>Bacteria</taxon>
        <taxon>Pseudomonadati</taxon>
        <taxon>Bacteroidota</taxon>
        <taxon>Chitinophagia</taxon>
        <taxon>Chitinophagales</taxon>
        <taxon>Chitinophagaceae</taxon>
        <taxon>Chitinophaga</taxon>
    </lineage>
</organism>
<reference evidence="2 3" key="1">
    <citation type="submission" date="2021-04" db="EMBL/GenBank/DDBJ databases">
        <title>Chitinophaga sp. nov., isolated from the rhizosphere soil.</title>
        <authorList>
            <person name="He S."/>
        </authorList>
    </citation>
    <scope>NUCLEOTIDE SEQUENCE [LARGE SCALE GENOMIC DNA]</scope>
    <source>
        <strain evidence="2 3">2R12</strain>
    </source>
</reference>
<name>A0ABS5J926_9BACT</name>
<evidence type="ECO:0000259" key="1">
    <source>
        <dbReference type="Pfam" id="PF00149"/>
    </source>
</evidence>
<dbReference type="Gene3D" id="3.60.21.10">
    <property type="match status" value="1"/>
</dbReference>
<dbReference type="EMBL" id="JAGTXB010000019">
    <property type="protein sequence ID" value="MBS0031082.1"/>
    <property type="molecule type" value="Genomic_DNA"/>
</dbReference>
<dbReference type="PANTHER" id="PTHR43143:SF1">
    <property type="entry name" value="SERINE_THREONINE-PROTEIN PHOSPHATASE CPPED1"/>
    <property type="match status" value="1"/>
</dbReference>
<accession>A0ABS5J926</accession>
<sequence>MKRTIAYITDPHMDDAFTTGNQVDAKIDFEHILQEVQAAGITSVVIGGDIGEHVVHDFFFDRLKQYVTDVKITLGNHDHFKEILPFYNPLPAGRNEFYYSEEAAVYKYIYLDSSAEEISPEQFAWLEKEIQTPKKIVLFIHHPVLAVDAEVDRLFPLKGREQIAALLQQHQQEVHIFCGHYHLADEQQRGNIRQYITPAVSIQFVKEAPELVMDKHVFGYRIIHIEEEGIDTKLVLKKR</sequence>
<dbReference type="InterPro" id="IPR004843">
    <property type="entry name" value="Calcineurin-like_PHP"/>
</dbReference>
<feature type="domain" description="Calcineurin-like phosphoesterase" evidence="1">
    <location>
        <begin position="4"/>
        <end position="182"/>
    </location>
</feature>
<dbReference type="PANTHER" id="PTHR43143">
    <property type="entry name" value="METALLOPHOSPHOESTERASE, CALCINEURIN SUPERFAMILY"/>
    <property type="match status" value="1"/>
</dbReference>
<evidence type="ECO:0000313" key="2">
    <source>
        <dbReference type="EMBL" id="MBS0031082.1"/>
    </source>
</evidence>
<dbReference type="Proteomes" id="UP000676386">
    <property type="component" value="Unassembled WGS sequence"/>
</dbReference>
<gene>
    <name evidence="2" type="ORF">KE626_27390</name>
</gene>
<protein>
    <submittedName>
        <fullName evidence="2">Metallophosphoesterase family protein</fullName>
    </submittedName>
</protein>
<proteinExistence type="predicted"/>